<dbReference type="SUPFAM" id="SSF53850">
    <property type="entry name" value="Periplasmic binding protein-like II"/>
    <property type="match status" value="1"/>
</dbReference>
<evidence type="ECO:0000313" key="20">
    <source>
        <dbReference type="EMBL" id="THU47135.1"/>
    </source>
</evidence>
<sequence>MEKPTGVIVFLFMFILFAAAQRNGSSIMENPFHVGVILDLTTLVGKMGQTSISMAIDDFYSTNSNYTTRLVLHTKDSGNDVVQAASAALDLIEKIEVQVIIGPQKSSQAALVSYVGNKSHVPIISFTATSPSLSSALTPYFVRAAFDDAVQVDSISSIIRAYGWREVVPVYEDSDYGRGIIPYLIDSLEQVDCRVPYRSVISLVATDDQIIEELYKLMTMQTRVFIVHMSVPMGSRLFRKVNEAGLMSQGYAWIMTDGLTSLVESLDPSIIASMQGTIGVRLHVPKSRKLDHFARRWRRRFQQENPDDQPAEPGIFALWAYDTVWTVAKAAENVKAINSGFLKLANTGNSTGSDRLGVSIAGPLLLKLISESRFRGISGEFLFADGQLQSSTFQIINVVGKGGREIGFWTPQHGIINQLKKNTSKEYSALMTDMNPVIWPGESTVVPKGWEMPLSGKKLRIGVPLLDETDEFVKVERNPITNAITVSGFCIDVFEAALQTLPYALPHEYIPFQNEKGLCAGTYDDLVDQKYDCVVGDVTIRENRSLYVDFTLPYTESGIAMLVPVKDSINKNAWIFLKPLTFDLWLGSLAAFFYTGFVVWVLEHRINMEFRGPVSQQLGTIFYFSFSTLVFAHSCSNSKQSEKHDLPQICRHLLQGRKVFQKMSAGEKLENLLSRIVVIIWVFVVLILTSSYTASLTSMLTVQQLQPTVTDLRELQNNGEYVGYPANSFVKGLLVQLNFDEKRMRGYSYSDEYVEALKKGSHGGGVAAIVHEIPYIKQFLSKYCKGYTMVGPIYKTAGFGFVFPKGSPVVSDISRGILNVTEGDSMIQIEKKWFGGRDSCLKQGDIVGSGSLGFNSFWGLFLLSGAVSTCALVIFLASFVCKNWHEMRDIDRDKSISQRLISWVRYYNKKDYSAYTFRKDISEASEQDNDGTCRSSGEIPVTLDDDPSNGRRSISNLSDVSCPQGESSSAELASPCSEAGPISIIVTDRRH</sequence>
<dbReference type="Proteomes" id="UP000317650">
    <property type="component" value="Chromosome 9"/>
</dbReference>
<dbReference type="InterPro" id="IPR017103">
    <property type="entry name" value="Iontropic_Glu_rcpt_pln"/>
</dbReference>
<feature type="signal peptide" evidence="18">
    <location>
        <begin position="1"/>
        <end position="20"/>
    </location>
</feature>
<comment type="subunit">
    <text evidence="3">May form heteromers.</text>
</comment>
<dbReference type="Gene3D" id="1.10.287.70">
    <property type="match status" value="1"/>
</dbReference>
<dbReference type="InterPro" id="IPR001320">
    <property type="entry name" value="Iontro_rcpt_C"/>
</dbReference>
<evidence type="ECO:0000256" key="18">
    <source>
        <dbReference type="SAM" id="SignalP"/>
    </source>
</evidence>
<feature type="transmembrane region" description="Helical" evidence="17">
    <location>
        <begin position="584"/>
        <end position="602"/>
    </location>
</feature>
<evidence type="ECO:0000256" key="8">
    <source>
        <dbReference type="ARBA" id="ARBA00023065"/>
    </source>
</evidence>
<keyword evidence="9 17" id="KW-0472">Membrane</keyword>
<feature type="region of interest" description="Disordered" evidence="16">
    <location>
        <begin position="926"/>
        <end position="976"/>
    </location>
</feature>
<dbReference type="PANTHER" id="PTHR34836:SF1">
    <property type="entry name" value="OS09G0428600 PROTEIN"/>
    <property type="match status" value="1"/>
</dbReference>
<evidence type="ECO:0000256" key="11">
    <source>
        <dbReference type="ARBA" id="ARBA00023180"/>
    </source>
</evidence>
<keyword evidence="4" id="KW-0813">Transport</keyword>
<name>A0A4S8IFX5_MUSBA</name>
<evidence type="ECO:0000256" key="14">
    <source>
        <dbReference type="ARBA" id="ARBA00049638"/>
    </source>
</evidence>
<dbReference type="FunFam" id="3.40.190.10:FF:000195">
    <property type="entry name" value="Glutamate receptor 2.7"/>
    <property type="match status" value="1"/>
</dbReference>
<dbReference type="EMBL" id="PYDT01000010">
    <property type="protein sequence ID" value="THU47135.1"/>
    <property type="molecule type" value="Genomic_DNA"/>
</dbReference>
<organism evidence="20 21">
    <name type="scientific">Musa balbisiana</name>
    <name type="common">Banana</name>
    <dbReference type="NCBI Taxonomy" id="52838"/>
    <lineage>
        <taxon>Eukaryota</taxon>
        <taxon>Viridiplantae</taxon>
        <taxon>Streptophyta</taxon>
        <taxon>Embryophyta</taxon>
        <taxon>Tracheophyta</taxon>
        <taxon>Spermatophyta</taxon>
        <taxon>Magnoliopsida</taxon>
        <taxon>Liliopsida</taxon>
        <taxon>Zingiberales</taxon>
        <taxon>Musaceae</taxon>
        <taxon>Musa</taxon>
    </lineage>
</organism>
<proteinExistence type="inferred from homology"/>
<keyword evidence="6 18" id="KW-0732">Signal</keyword>
<feature type="domain" description="Ionotropic glutamate receptor C-terminal" evidence="19">
    <location>
        <begin position="460"/>
        <end position="836"/>
    </location>
</feature>
<keyword evidence="8" id="KW-0406">Ion transport</keyword>
<dbReference type="PIRSF" id="PIRSF037090">
    <property type="entry name" value="Iontro_Glu-like_rcpt_pln"/>
    <property type="match status" value="1"/>
</dbReference>
<keyword evidence="5 17" id="KW-0812">Transmembrane</keyword>
<evidence type="ECO:0000313" key="21">
    <source>
        <dbReference type="Proteomes" id="UP000317650"/>
    </source>
</evidence>
<evidence type="ECO:0000259" key="19">
    <source>
        <dbReference type="SMART" id="SM00079"/>
    </source>
</evidence>
<evidence type="ECO:0000256" key="16">
    <source>
        <dbReference type="SAM" id="MobiDB-lite"/>
    </source>
</evidence>
<dbReference type="InterPro" id="IPR028082">
    <property type="entry name" value="Peripla_BP_I"/>
</dbReference>
<dbReference type="FunFam" id="3.40.50.2300:FF:000195">
    <property type="entry name" value="Glutamate receptor"/>
    <property type="match status" value="1"/>
</dbReference>
<dbReference type="Pfam" id="PF00060">
    <property type="entry name" value="Lig_chan"/>
    <property type="match status" value="2"/>
</dbReference>
<evidence type="ECO:0000256" key="12">
    <source>
        <dbReference type="ARBA" id="ARBA00023286"/>
    </source>
</evidence>
<keyword evidence="15" id="KW-1015">Disulfide bond</keyword>
<dbReference type="SMART" id="SM00079">
    <property type="entry name" value="PBPe"/>
    <property type="match status" value="1"/>
</dbReference>
<comment type="caution">
    <text evidence="20">The sequence shown here is derived from an EMBL/GenBank/DDBJ whole genome shotgun (WGS) entry which is preliminary data.</text>
</comment>
<comment type="function">
    <text evidence="14">Glutamate-gated receptor that probably acts as a non-selective cation channel. May be involved in light-signal transduction and calcium homeostasis via the regulation of calcium influx into cells.</text>
</comment>
<feature type="transmembrane region" description="Helical" evidence="17">
    <location>
        <begin position="672"/>
        <end position="692"/>
    </location>
</feature>
<feature type="chain" id="PRO_5020668589" description="Ionotropic glutamate receptor C-terminal domain-containing protein" evidence="18">
    <location>
        <begin position="21"/>
        <end position="991"/>
    </location>
</feature>
<evidence type="ECO:0000256" key="1">
    <source>
        <dbReference type="ARBA" id="ARBA00004141"/>
    </source>
</evidence>
<dbReference type="Gene3D" id="3.40.50.2300">
    <property type="match status" value="3"/>
</dbReference>
<evidence type="ECO:0000256" key="6">
    <source>
        <dbReference type="ARBA" id="ARBA00022729"/>
    </source>
</evidence>
<evidence type="ECO:0000256" key="4">
    <source>
        <dbReference type="ARBA" id="ARBA00022448"/>
    </source>
</evidence>
<comment type="subcellular location">
    <subcellularLocation>
        <location evidence="1">Membrane</location>
        <topology evidence="1">Multi-pass membrane protein</topology>
    </subcellularLocation>
</comment>
<dbReference type="FunFam" id="3.40.190.10:FF:000103">
    <property type="entry name" value="Glutamate receptor"/>
    <property type="match status" value="1"/>
</dbReference>
<dbReference type="Gene3D" id="3.40.190.10">
    <property type="entry name" value="Periplasmic binding protein-like II"/>
    <property type="match status" value="2"/>
</dbReference>
<dbReference type="SUPFAM" id="SSF53822">
    <property type="entry name" value="Periplasmic binding protein-like I"/>
    <property type="match status" value="1"/>
</dbReference>
<evidence type="ECO:0000256" key="9">
    <source>
        <dbReference type="ARBA" id="ARBA00023136"/>
    </source>
</evidence>
<keyword evidence="13" id="KW-0407">Ion channel</keyword>
<dbReference type="STRING" id="52838.A0A4S8IFX5"/>
<dbReference type="Pfam" id="PF10613">
    <property type="entry name" value="Lig_chan-Glu_bd"/>
    <property type="match status" value="1"/>
</dbReference>
<gene>
    <name evidence="20" type="ORF">C4D60_Mb09t12360</name>
</gene>
<feature type="compositionally biased region" description="Polar residues" evidence="16">
    <location>
        <begin position="950"/>
        <end position="971"/>
    </location>
</feature>
<keyword evidence="7 17" id="KW-1133">Transmembrane helix</keyword>
<keyword evidence="10" id="KW-0675">Receptor</keyword>
<evidence type="ECO:0000256" key="10">
    <source>
        <dbReference type="ARBA" id="ARBA00023170"/>
    </source>
</evidence>
<dbReference type="GO" id="GO:0016020">
    <property type="term" value="C:membrane"/>
    <property type="evidence" value="ECO:0007669"/>
    <property type="project" value="UniProtKB-SubCell"/>
</dbReference>
<evidence type="ECO:0000256" key="13">
    <source>
        <dbReference type="ARBA" id="ARBA00023303"/>
    </source>
</evidence>
<accession>A0A4S8IFX5</accession>
<protein>
    <recommendedName>
        <fullName evidence="19">Ionotropic glutamate receptor C-terminal domain-containing protein</fullName>
    </recommendedName>
</protein>
<dbReference type="InterPro" id="IPR044440">
    <property type="entry name" value="GABAb_receptor_plant_PBP1"/>
</dbReference>
<evidence type="ECO:0000256" key="5">
    <source>
        <dbReference type="ARBA" id="ARBA00022692"/>
    </source>
</evidence>
<dbReference type="CDD" id="cd13686">
    <property type="entry name" value="GluR_Plant"/>
    <property type="match status" value="1"/>
</dbReference>
<dbReference type="AlphaFoldDB" id="A0A4S8IFX5"/>
<evidence type="ECO:0000256" key="15">
    <source>
        <dbReference type="PIRSR" id="PIRSR037090-50"/>
    </source>
</evidence>
<feature type="disulfide bond" evidence="15">
    <location>
        <begin position="784"/>
        <end position="840"/>
    </location>
</feature>
<dbReference type="Pfam" id="PF01094">
    <property type="entry name" value="ANF_receptor"/>
    <property type="match status" value="1"/>
</dbReference>
<dbReference type="GO" id="GO:0015276">
    <property type="term" value="F:ligand-gated monoatomic ion channel activity"/>
    <property type="evidence" value="ECO:0007669"/>
    <property type="project" value="InterPro"/>
</dbReference>
<dbReference type="PANTHER" id="PTHR34836">
    <property type="entry name" value="OS06G0188250 PROTEIN"/>
    <property type="match status" value="1"/>
</dbReference>
<keyword evidence="21" id="KW-1185">Reference proteome</keyword>
<evidence type="ECO:0000256" key="17">
    <source>
        <dbReference type="SAM" id="Phobius"/>
    </source>
</evidence>
<dbReference type="InterPro" id="IPR001828">
    <property type="entry name" value="ANF_lig-bd_rcpt"/>
</dbReference>
<reference evidence="20 21" key="1">
    <citation type="journal article" date="2019" name="Nat. Plants">
        <title>Genome sequencing of Musa balbisiana reveals subgenome evolution and function divergence in polyploid bananas.</title>
        <authorList>
            <person name="Yao X."/>
        </authorList>
    </citation>
    <scope>NUCLEOTIDE SEQUENCE [LARGE SCALE GENOMIC DNA]</scope>
    <source>
        <strain evidence="21">cv. DH-PKW</strain>
        <tissue evidence="20">Leaves</tissue>
    </source>
</reference>
<evidence type="ECO:0000256" key="3">
    <source>
        <dbReference type="ARBA" id="ARBA00011095"/>
    </source>
</evidence>
<dbReference type="FunFam" id="3.40.50.2300:FF:000169">
    <property type="entry name" value="Glutamate receptor"/>
    <property type="match status" value="1"/>
</dbReference>
<keyword evidence="12" id="KW-1071">Ligand-gated ion channel</keyword>
<evidence type="ECO:0000256" key="7">
    <source>
        <dbReference type="ARBA" id="ARBA00022989"/>
    </source>
</evidence>
<dbReference type="InterPro" id="IPR015683">
    <property type="entry name" value="Ionotropic_Glu_rcpt"/>
</dbReference>
<keyword evidence="11" id="KW-0325">Glycoprotein</keyword>
<evidence type="ECO:0000256" key="2">
    <source>
        <dbReference type="ARBA" id="ARBA00008685"/>
    </source>
</evidence>
<dbReference type="CDD" id="cd19990">
    <property type="entry name" value="PBP1_GABAb_receptor_plant"/>
    <property type="match status" value="1"/>
</dbReference>
<comment type="similarity">
    <text evidence="2">Belongs to the glutamate-gated ion channel (TC 1.A.10.1) family.</text>
</comment>
<feature type="transmembrane region" description="Helical" evidence="17">
    <location>
        <begin position="857"/>
        <end position="880"/>
    </location>
</feature>
<dbReference type="InterPro" id="IPR019594">
    <property type="entry name" value="Glu/Gly-bd"/>
</dbReference>